<dbReference type="PROSITE" id="PS00166">
    <property type="entry name" value="ENOYL_COA_HYDRATASE"/>
    <property type="match status" value="1"/>
</dbReference>
<evidence type="ECO:0000256" key="1">
    <source>
        <dbReference type="ARBA" id="ARBA00004305"/>
    </source>
</evidence>
<dbReference type="PANTHER" id="PTHR11941:SF45">
    <property type="entry name" value="ENOYL-COA DELTA ISOMERASE 1, MITOCHONDRIAL"/>
    <property type="match status" value="1"/>
</dbReference>
<dbReference type="PANTHER" id="PTHR11941">
    <property type="entry name" value="ENOYL-COA HYDRATASE-RELATED"/>
    <property type="match status" value="1"/>
</dbReference>
<evidence type="ECO:0000256" key="4">
    <source>
        <dbReference type="ARBA" id="ARBA00011233"/>
    </source>
</evidence>
<organism evidence="20 21">
    <name type="scientific">Trichogramma brassicae</name>
    <dbReference type="NCBI Taxonomy" id="86971"/>
    <lineage>
        <taxon>Eukaryota</taxon>
        <taxon>Metazoa</taxon>
        <taxon>Ecdysozoa</taxon>
        <taxon>Arthropoda</taxon>
        <taxon>Hexapoda</taxon>
        <taxon>Insecta</taxon>
        <taxon>Pterygota</taxon>
        <taxon>Neoptera</taxon>
        <taxon>Endopterygota</taxon>
        <taxon>Hymenoptera</taxon>
        <taxon>Apocrita</taxon>
        <taxon>Proctotrupomorpha</taxon>
        <taxon>Chalcidoidea</taxon>
        <taxon>Trichogrammatidae</taxon>
        <taxon>Trichogramma</taxon>
    </lineage>
</organism>
<evidence type="ECO:0000256" key="16">
    <source>
        <dbReference type="ARBA" id="ARBA00068317"/>
    </source>
</evidence>
<dbReference type="GO" id="GO:0005759">
    <property type="term" value="C:mitochondrial matrix"/>
    <property type="evidence" value="ECO:0007669"/>
    <property type="project" value="UniProtKB-SubCell"/>
</dbReference>
<name>A0A6H5I1X3_9HYME</name>
<comment type="catalytic activity">
    <reaction evidence="11">
        <text>(3Z)-decenoyl-CoA = (2E)-decenoyl-CoA</text>
        <dbReference type="Rhea" id="RHEA:77195"/>
        <dbReference type="ChEBI" id="CHEBI:61406"/>
        <dbReference type="ChEBI" id="CHEBI:195601"/>
    </reaction>
    <physiologicalReaction direction="left-to-right" evidence="11">
        <dbReference type="Rhea" id="RHEA:77196"/>
    </physiologicalReaction>
</comment>
<dbReference type="Proteomes" id="UP000479190">
    <property type="component" value="Unassembled WGS sequence"/>
</dbReference>
<evidence type="ECO:0000256" key="6">
    <source>
        <dbReference type="ARBA" id="ARBA00022946"/>
    </source>
</evidence>
<dbReference type="GO" id="GO:0004165">
    <property type="term" value="F:delta(3)-delta(2)-enoyl-CoA isomerase activity"/>
    <property type="evidence" value="ECO:0007669"/>
    <property type="project" value="UniProtKB-EC"/>
</dbReference>
<evidence type="ECO:0000256" key="11">
    <source>
        <dbReference type="ARBA" id="ARBA00050938"/>
    </source>
</evidence>
<evidence type="ECO:0000256" key="12">
    <source>
        <dbReference type="ARBA" id="ARBA00051293"/>
    </source>
</evidence>
<protein>
    <recommendedName>
        <fullName evidence="16">Enoyl-CoA delta isomerase 1, mitochondrial</fullName>
    </recommendedName>
    <alternativeName>
        <fullName evidence="17">3,2-trans-enoyl-CoA isomerase</fullName>
    </alternativeName>
</protein>
<evidence type="ECO:0000256" key="7">
    <source>
        <dbReference type="ARBA" id="ARBA00022990"/>
    </source>
</evidence>
<dbReference type="FunFam" id="3.90.226.10:FF:000034">
    <property type="entry name" value="Enoyl-CoA delta isomerase 1"/>
    <property type="match status" value="1"/>
</dbReference>
<keyword evidence="10" id="KW-0413">Isomerase</keyword>
<keyword evidence="7" id="KW-0007">Acetylation</keyword>
<keyword evidence="6" id="KW-0809">Transit peptide</keyword>
<evidence type="ECO:0000256" key="19">
    <source>
        <dbReference type="SAM" id="MobiDB-lite"/>
    </source>
</evidence>
<evidence type="ECO:0000256" key="5">
    <source>
        <dbReference type="ARBA" id="ARBA00022832"/>
    </source>
</evidence>
<keyword evidence="5" id="KW-0276">Fatty acid metabolism</keyword>
<comment type="catalytic activity">
    <reaction evidence="13">
        <text>(3Z)-dodecenoyl-CoA = (2E)-dodecenoyl-CoA</text>
        <dbReference type="Rhea" id="RHEA:23716"/>
        <dbReference type="ChEBI" id="CHEBI:57330"/>
        <dbReference type="ChEBI" id="CHEBI:58543"/>
        <dbReference type="EC" id="5.3.3.8"/>
    </reaction>
    <physiologicalReaction direction="left-to-right" evidence="13">
        <dbReference type="Rhea" id="RHEA:23717"/>
    </physiologicalReaction>
</comment>
<keyword evidence="9" id="KW-0496">Mitochondrion</keyword>
<proteinExistence type="inferred from homology"/>
<comment type="function">
    <text evidence="15">Key enzyme of fatty acid beta-oxidation. Able to isomerize both 3-cis (3Z) and 3-trans (3E) double bonds into the 2-trans (2E) form in a range of enoyl-CoA species, with a preference for (3Z)-enoyl-CoAs over (3E)-enoyl-CoAs. The catalytic efficiency of this enzyme is not affected by the fatty acyl chain length.</text>
</comment>
<feature type="compositionally biased region" description="Basic and acidic residues" evidence="19">
    <location>
        <begin position="287"/>
        <end position="303"/>
    </location>
</feature>
<evidence type="ECO:0000256" key="14">
    <source>
        <dbReference type="ARBA" id="ARBA00052542"/>
    </source>
</evidence>
<evidence type="ECO:0000256" key="2">
    <source>
        <dbReference type="ARBA" id="ARBA00005005"/>
    </source>
</evidence>
<evidence type="ECO:0000256" key="13">
    <source>
        <dbReference type="ARBA" id="ARBA00052376"/>
    </source>
</evidence>
<comment type="catalytic activity">
    <reaction evidence="14">
        <text>(3Z)-octenoyl-CoA = (2E)-octenoyl-CoA</text>
        <dbReference type="Rhea" id="RHEA:46044"/>
        <dbReference type="ChEBI" id="CHEBI:62242"/>
        <dbReference type="ChEBI" id="CHEBI:85640"/>
    </reaction>
    <physiologicalReaction direction="left-to-right" evidence="14">
        <dbReference type="Rhea" id="RHEA:46045"/>
    </physiologicalReaction>
</comment>
<evidence type="ECO:0000313" key="20">
    <source>
        <dbReference type="EMBL" id="CAB0028459.1"/>
    </source>
</evidence>
<comment type="pathway">
    <text evidence="2">Lipid metabolism; fatty acid beta-oxidation.</text>
</comment>
<dbReference type="OrthoDB" id="1696280at2759"/>
<comment type="similarity">
    <text evidence="3 18">Belongs to the enoyl-CoA hydratase/isomerase family.</text>
</comment>
<sequence length="317" mass="34344">MANSKQVESSLMSMIRMATRSMSVSDSAAAAAASSSSSAANLSKDESHSLVDVSYDQQTGISTLRMRSAPVNSLSVDMCRALKAALDKAMVKGSTGLILTSSLARLFSAGFDLKAMHEPDVEHLRESWHALQDLWLSLYAMGIPTVAAINGACPGGGCLLALACDYRVMLNGEHTIGVVGAKLGLATPKWFNDSMIAVVGYRQAELALMRGSLWEPEEALRIGLIDEVASDPADGLARCHRFIDGFAELSRNIFTIPRSRLWILDHLYINICYRWSHGPAEEATAGRADRANAQRRRAADRAAHRSGLQSRAPGRRR</sequence>
<dbReference type="Gene3D" id="3.90.226.10">
    <property type="entry name" value="2-enoyl-CoA Hydratase, Chain A, domain 1"/>
    <property type="match status" value="1"/>
</dbReference>
<evidence type="ECO:0000256" key="8">
    <source>
        <dbReference type="ARBA" id="ARBA00023098"/>
    </source>
</evidence>
<keyword evidence="21" id="KW-1185">Reference proteome</keyword>
<gene>
    <name evidence="20" type="ORF">TBRA_LOCUS628</name>
</gene>
<dbReference type="InterPro" id="IPR001753">
    <property type="entry name" value="Enoyl-CoA_hydra/iso"/>
</dbReference>
<evidence type="ECO:0000256" key="15">
    <source>
        <dbReference type="ARBA" id="ARBA00056147"/>
    </source>
</evidence>
<dbReference type="EMBL" id="CADCXV010000147">
    <property type="protein sequence ID" value="CAB0028459.1"/>
    <property type="molecule type" value="Genomic_DNA"/>
</dbReference>
<dbReference type="SUPFAM" id="SSF52096">
    <property type="entry name" value="ClpP/crotonase"/>
    <property type="match status" value="1"/>
</dbReference>
<keyword evidence="8" id="KW-0443">Lipid metabolism</keyword>
<comment type="subcellular location">
    <subcellularLocation>
        <location evidence="1">Mitochondrion matrix</location>
    </subcellularLocation>
</comment>
<evidence type="ECO:0000256" key="17">
    <source>
        <dbReference type="ARBA" id="ARBA00083575"/>
    </source>
</evidence>
<comment type="catalytic activity">
    <reaction evidence="12">
        <text>(2E)-tetradecenoyl-CoA = (3Z)-tetradecenoyl-CoA</text>
        <dbReference type="Rhea" id="RHEA:29847"/>
        <dbReference type="ChEBI" id="CHEBI:61405"/>
        <dbReference type="ChEBI" id="CHEBI:61968"/>
    </reaction>
    <physiologicalReaction direction="right-to-left" evidence="12">
        <dbReference type="Rhea" id="RHEA:29849"/>
    </physiologicalReaction>
</comment>
<comment type="subunit">
    <text evidence="4">Homotrimer.</text>
</comment>
<accession>A0A6H5I1X3</accession>
<dbReference type="GO" id="GO:0006635">
    <property type="term" value="P:fatty acid beta-oxidation"/>
    <property type="evidence" value="ECO:0007669"/>
    <property type="project" value="TreeGrafter"/>
</dbReference>
<evidence type="ECO:0000256" key="18">
    <source>
        <dbReference type="RuleBase" id="RU003707"/>
    </source>
</evidence>
<reference evidence="20 21" key="1">
    <citation type="submission" date="2020-02" db="EMBL/GenBank/DDBJ databases">
        <authorList>
            <person name="Ferguson B K."/>
        </authorList>
    </citation>
    <scope>NUCLEOTIDE SEQUENCE [LARGE SCALE GENOMIC DNA]</scope>
</reference>
<evidence type="ECO:0000256" key="10">
    <source>
        <dbReference type="ARBA" id="ARBA00023235"/>
    </source>
</evidence>
<evidence type="ECO:0000256" key="9">
    <source>
        <dbReference type="ARBA" id="ARBA00023128"/>
    </source>
</evidence>
<dbReference type="Pfam" id="PF00378">
    <property type="entry name" value="ECH_1"/>
    <property type="match status" value="1"/>
</dbReference>
<dbReference type="InterPro" id="IPR018376">
    <property type="entry name" value="Enoyl-CoA_hyd/isom_CS"/>
</dbReference>
<dbReference type="CDD" id="cd06558">
    <property type="entry name" value="crotonase-like"/>
    <property type="match status" value="1"/>
</dbReference>
<feature type="region of interest" description="Disordered" evidence="19">
    <location>
        <begin position="283"/>
        <end position="317"/>
    </location>
</feature>
<evidence type="ECO:0000313" key="21">
    <source>
        <dbReference type="Proteomes" id="UP000479190"/>
    </source>
</evidence>
<dbReference type="AlphaFoldDB" id="A0A6H5I1X3"/>
<dbReference type="InterPro" id="IPR029045">
    <property type="entry name" value="ClpP/crotonase-like_dom_sf"/>
</dbReference>
<evidence type="ECO:0000256" key="3">
    <source>
        <dbReference type="ARBA" id="ARBA00005254"/>
    </source>
</evidence>